<evidence type="ECO:0000313" key="4">
    <source>
        <dbReference type="Proteomes" id="UP000515211"/>
    </source>
</evidence>
<reference evidence="5" key="2">
    <citation type="submission" date="2025-08" db="UniProtKB">
        <authorList>
            <consortium name="RefSeq"/>
        </authorList>
    </citation>
    <scope>IDENTIFICATION</scope>
    <source>
        <tissue evidence="5">Whole plant</tissue>
    </source>
</reference>
<organism evidence="4 5">
    <name type="scientific">Arachis duranensis</name>
    <name type="common">Wild peanut</name>
    <dbReference type="NCBI Taxonomy" id="130453"/>
    <lineage>
        <taxon>Eukaryota</taxon>
        <taxon>Viridiplantae</taxon>
        <taxon>Streptophyta</taxon>
        <taxon>Embryophyta</taxon>
        <taxon>Tracheophyta</taxon>
        <taxon>Spermatophyta</taxon>
        <taxon>Magnoliopsida</taxon>
        <taxon>eudicotyledons</taxon>
        <taxon>Gunneridae</taxon>
        <taxon>Pentapetalae</taxon>
        <taxon>rosids</taxon>
        <taxon>fabids</taxon>
        <taxon>Fabales</taxon>
        <taxon>Fabaceae</taxon>
        <taxon>Papilionoideae</taxon>
        <taxon>50 kb inversion clade</taxon>
        <taxon>dalbergioids sensu lato</taxon>
        <taxon>Dalbergieae</taxon>
        <taxon>Pterocarpus clade</taxon>
        <taxon>Arachis</taxon>
    </lineage>
</organism>
<dbReference type="AlphaFoldDB" id="A0A6P5M5I1"/>
<evidence type="ECO:0000256" key="1">
    <source>
        <dbReference type="ARBA" id="ARBA00022448"/>
    </source>
</evidence>
<dbReference type="RefSeq" id="XP_020980509.2">
    <property type="nucleotide sequence ID" value="XM_021124850.2"/>
</dbReference>
<gene>
    <name evidence="5" type="primary">LOC107491656</name>
</gene>
<evidence type="ECO:0000313" key="5">
    <source>
        <dbReference type="RefSeq" id="XP_020980509.2"/>
    </source>
</evidence>
<keyword evidence="1" id="KW-0813">Transport</keyword>
<evidence type="ECO:0000256" key="2">
    <source>
        <dbReference type="SAM" id="MobiDB-lite"/>
    </source>
</evidence>
<dbReference type="GO" id="GO:1902387">
    <property type="term" value="F:ceramide 1-phosphate binding"/>
    <property type="evidence" value="ECO:0007669"/>
    <property type="project" value="TreeGrafter"/>
</dbReference>
<evidence type="ECO:0000259" key="3">
    <source>
        <dbReference type="Pfam" id="PF08718"/>
    </source>
</evidence>
<dbReference type="GeneID" id="107491656"/>
<protein>
    <submittedName>
        <fullName evidence="5">Glycolipid transfer protein 1-like</fullName>
    </submittedName>
</protein>
<reference evidence="4" key="1">
    <citation type="journal article" date="2016" name="Nat. Genet.">
        <title>The genome sequences of Arachis duranensis and Arachis ipaensis, the diploid ancestors of cultivated peanut.</title>
        <authorList>
            <person name="Bertioli D.J."/>
            <person name="Cannon S.B."/>
            <person name="Froenicke L."/>
            <person name="Huang G."/>
            <person name="Farmer A.D."/>
            <person name="Cannon E.K."/>
            <person name="Liu X."/>
            <person name="Gao D."/>
            <person name="Clevenger J."/>
            <person name="Dash S."/>
            <person name="Ren L."/>
            <person name="Moretzsohn M.C."/>
            <person name="Shirasawa K."/>
            <person name="Huang W."/>
            <person name="Vidigal B."/>
            <person name="Abernathy B."/>
            <person name="Chu Y."/>
            <person name="Niederhuth C.E."/>
            <person name="Umale P."/>
            <person name="Araujo A.C."/>
            <person name="Kozik A."/>
            <person name="Kim K.D."/>
            <person name="Burow M.D."/>
            <person name="Varshney R.K."/>
            <person name="Wang X."/>
            <person name="Zhang X."/>
            <person name="Barkley N."/>
            <person name="Guimaraes P.M."/>
            <person name="Isobe S."/>
            <person name="Guo B."/>
            <person name="Liao B."/>
            <person name="Stalker H.T."/>
            <person name="Schmitz R.J."/>
            <person name="Scheffler B.E."/>
            <person name="Leal-Bertioli S.C."/>
            <person name="Xun X."/>
            <person name="Jackson S.A."/>
            <person name="Michelmore R."/>
            <person name="Ozias-Akins P."/>
        </authorList>
    </citation>
    <scope>NUCLEOTIDE SEQUENCE [LARGE SCALE GENOMIC DNA]</scope>
    <source>
        <strain evidence="4">cv. V14167</strain>
    </source>
</reference>
<proteinExistence type="predicted"/>
<dbReference type="SUPFAM" id="SSF110004">
    <property type="entry name" value="Glycolipid transfer protein, GLTP"/>
    <property type="match status" value="1"/>
</dbReference>
<feature type="region of interest" description="Disordered" evidence="2">
    <location>
        <begin position="1"/>
        <end position="40"/>
    </location>
</feature>
<dbReference type="InterPro" id="IPR036497">
    <property type="entry name" value="GLTP_sf"/>
</dbReference>
<accession>A0A6P5M5I1</accession>
<sequence>MASDGARPQVRRPDHRVAPRPSPQSSPPPEPEPLPPASPPFPSPYAAVLALSLLLPPPPHHLRSTTSPCSLPLPSYSANSWDAIDGSPLPEQICKPFAVNACDCHIYVVGRNLHVAVGHISRLLSDEKWSFSVRWHVIDAPESLSDHTPSSSQNCRTGSAEFAASGFGEIEKAKELVEITELTASDSDSNTITRKLRRREMVEGQVFRVPLEELAKVKSKEGKILTKPFLNVCKSVLPVLDMLGGAFSFVKSDVGGNILRLESRYESNPCEYKLLYRVVEKEIEDKIHKSSSSCTNALLWLTRGMDYSVKMFSNLEEHKNWSMQEACNDSYNKTLKSWHGWLAIKTFHVAMKLLPDREKFMQVLCGGGEFGPEMKKFCTDFSSVLEENHKFLASIGMDNLKA</sequence>
<dbReference type="Proteomes" id="UP000515211">
    <property type="component" value="Chromosome 6"/>
</dbReference>
<dbReference type="KEGG" id="adu:107491656"/>
<feature type="compositionally biased region" description="Pro residues" evidence="2">
    <location>
        <begin position="20"/>
        <end position="40"/>
    </location>
</feature>
<feature type="domain" description="Glycolipid transfer protein" evidence="3">
    <location>
        <begin position="224"/>
        <end position="365"/>
    </location>
</feature>
<dbReference type="PANTHER" id="PTHR10219:SF25">
    <property type="entry name" value="PLECKSTRIN HOMOLOGY DOMAIN-CONTAINING FAMILY A MEMBER 8"/>
    <property type="match status" value="1"/>
</dbReference>
<dbReference type="Pfam" id="PF08718">
    <property type="entry name" value="GLTP"/>
    <property type="match status" value="1"/>
</dbReference>
<name>A0A6P5M5I1_ARADU</name>
<dbReference type="GO" id="GO:0005829">
    <property type="term" value="C:cytosol"/>
    <property type="evidence" value="ECO:0007669"/>
    <property type="project" value="TreeGrafter"/>
</dbReference>
<dbReference type="GO" id="GO:1902388">
    <property type="term" value="F:ceramide 1-phosphate transfer activity"/>
    <property type="evidence" value="ECO:0007669"/>
    <property type="project" value="TreeGrafter"/>
</dbReference>
<dbReference type="GO" id="GO:0016020">
    <property type="term" value="C:membrane"/>
    <property type="evidence" value="ECO:0007669"/>
    <property type="project" value="TreeGrafter"/>
</dbReference>
<dbReference type="PANTHER" id="PTHR10219">
    <property type="entry name" value="GLYCOLIPID TRANSFER PROTEIN-RELATED"/>
    <property type="match status" value="1"/>
</dbReference>
<keyword evidence="4" id="KW-1185">Reference proteome</keyword>
<dbReference type="InterPro" id="IPR014830">
    <property type="entry name" value="Glycolipid_transfer_prot_dom"/>
</dbReference>
<dbReference type="Gene3D" id="1.10.3520.10">
    <property type="entry name" value="Glycolipid transfer protein"/>
    <property type="match status" value="1"/>
</dbReference>